<evidence type="ECO:0000313" key="2">
    <source>
        <dbReference type="EMBL" id="RDX84828.1"/>
    </source>
</evidence>
<feature type="domain" description="Reverse transcriptase Ty1/copia-type" evidence="1">
    <location>
        <begin position="15"/>
        <end position="164"/>
    </location>
</feature>
<gene>
    <name evidence="2" type="primary">GIP</name>
    <name evidence="2" type="ORF">CR513_34060</name>
</gene>
<dbReference type="AlphaFoldDB" id="A0A371G2S3"/>
<dbReference type="InterPro" id="IPR013103">
    <property type="entry name" value="RVT_2"/>
</dbReference>
<comment type="caution">
    <text evidence="2">The sequence shown here is derived from an EMBL/GenBank/DDBJ whole genome shotgun (WGS) entry which is preliminary data.</text>
</comment>
<sequence length="166" mass="19564">MIHKGYFPYLKINPSRSKWIYNNKLHENGKVVRNKVRLVVQGYLQLGIDLTETFALVARLEVIHMLLSFTTHNDMRLHQMDVNSEFLNDIINEEFYLKKVLHGLKQAHPTLYEKLGYFIMENGFSKGKVDTCKNYYSHFIIVQIYVDDIIFCATDGSLCKEFYKLM</sequence>
<protein>
    <submittedName>
        <fullName evidence="2">Copia protein</fullName>
    </submittedName>
</protein>
<evidence type="ECO:0000259" key="1">
    <source>
        <dbReference type="Pfam" id="PF07727"/>
    </source>
</evidence>
<dbReference type="EMBL" id="QJKJ01006940">
    <property type="protein sequence ID" value="RDX84828.1"/>
    <property type="molecule type" value="Genomic_DNA"/>
</dbReference>
<name>A0A371G2S3_MUCPR</name>
<dbReference type="STRING" id="157652.A0A371G2S3"/>
<feature type="non-terminal residue" evidence="2">
    <location>
        <position position="1"/>
    </location>
</feature>
<dbReference type="Proteomes" id="UP000257109">
    <property type="component" value="Unassembled WGS sequence"/>
</dbReference>
<dbReference type="Pfam" id="PF07727">
    <property type="entry name" value="RVT_2"/>
    <property type="match status" value="1"/>
</dbReference>
<keyword evidence="3" id="KW-1185">Reference proteome</keyword>
<proteinExistence type="predicted"/>
<reference evidence="2" key="1">
    <citation type="submission" date="2018-05" db="EMBL/GenBank/DDBJ databases">
        <title>Draft genome of Mucuna pruriens seed.</title>
        <authorList>
            <person name="Nnadi N.E."/>
            <person name="Vos R."/>
            <person name="Hasami M.H."/>
            <person name="Devisetty U.K."/>
            <person name="Aguiy J.C."/>
        </authorList>
    </citation>
    <scope>NUCLEOTIDE SEQUENCE [LARGE SCALE GENOMIC DNA]</scope>
    <source>
        <strain evidence="2">JCA_2017</strain>
    </source>
</reference>
<evidence type="ECO:0000313" key="3">
    <source>
        <dbReference type="Proteomes" id="UP000257109"/>
    </source>
</evidence>
<accession>A0A371G2S3</accession>
<organism evidence="2 3">
    <name type="scientific">Mucuna pruriens</name>
    <name type="common">Velvet bean</name>
    <name type="synonym">Dolichos pruriens</name>
    <dbReference type="NCBI Taxonomy" id="157652"/>
    <lineage>
        <taxon>Eukaryota</taxon>
        <taxon>Viridiplantae</taxon>
        <taxon>Streptophyta</taxon>
        <taxon>Embryophyta</taxon>
        <taxon>Tracheophyta</taxon>
        <taxon>Spermatophyta</taxon>
        <taxon>Magnoliopsida</taxon>
        <taxon>eudicotyledons</taxon>
        <taxon>Gunneridae</taxon>
        <taxon>Pentapetalae</taxon>
        <taxon>rosids</taxon>
        <taxon>fabids</taxon>
        <taxon>Fabales</taxon>
        <taxon>Fabaceae</taxon>
        <taxon>Papilionoideae</taxon>
        <taxon>50 kb inversion clade</taxon>
        <taxon>NPAAA clade</taxon>
        <taxon>indigoferoid/millettioid clade</taxon>
        <taxon>Phaseoleae</taxon>
        <taxon>Mucuna</taxon>
    </lineage>
</organism>